<dbReference type="EMBL" id="AP026867">
    <property type="protein sequence ID" value="BDS10716.1"/>
    <property type="molecule type" value="Genomic_DNA"/>
</dbReference>
<sequence length="38" mass="4596">MSFEVLKDYWGAKSNFKTPSYMNKKWSEIHPCIQFLIK</sequence>
<dbReference type="AlphaFoldDB" id="A0A916DQH3"/>
<evidence type="ECO:0000313" key="1">
    <source>
        <dbReference type="EMBL" id="BDS10716.1"/>
    </source>
</evidence>
<proteinExistence type="predicted"/>
<protein>
    <submittedName>
        <fullName evidence="1">Uncharacterized protein</fullName>
    </submittedName>
</protein>
<gene>
    <name evidence="1" type="ORF">AsAng_0014250</name>
</gene>
<organism evidence="1 2">
    <name type="scientific">Aureispira anguillae</name>
    <dbReference type="NCBI Taxonomy" id="2864201"/>
    <lineage>
        <taxon>Bacteria</taxon>
        <taxon>Pseudomonadati</taxon>
        <taxon>Bacteroidota</taxon>
        <taxon>Saprospiria</taxon>
        <taxon>Saprospirales</taxon>
        <taxon>Saprospiraceae</taxon>
        <taxon>Aureispira</taxon>
    </lineage>
</organism>
<evidence type="ECO:0000313" key="2">
    <source>
        <dbReference type="Proteomes" id="UP001060919"/>
    </source>
</evidence>
<name>A0A916DQH3_9BACT</name>
<dbReference type="KEGG" id="aup:AsAng_0014250"/>
<accession>A0A916DQH3</accession>
<keyword evidence="2" id="KW-1185">Reference proteome</keyword>
<reference evidence="1" key="1">
    <citation type="submission" date="2022-09" db="EMBL/GenBank/DDBJ databases">
        <title>Aureispira anguillicida sp. nov., isolated from Leptocephalus of Japanese eel Anguilla japonica.</title>
        <authorList>
            <person name="Yuasa K."/>
            <person name="Mekata T."/>
            <person name="Ikunari K."/>
        </authorList>
    </citation>
    <scope>NUCLEOTIDE SEQUENCE</scope>
    <source>
        <strain evidence="1">EL160426</strain>
    </source>
</reference>
<dbReference type="Proteomes" id="UP001060919">
    <property type="component" value="Chromosome"/>
</dbReference>